<evidence type="ECO:0000313" key="3">
    <source>
        <dbReference type="Proteomes" id="UP000075321"/>
    </source>
</evidence>
<gene>
    <name evidence="2" type="ORF">HAPAU_03840</name>
</gene>
<dbReference type="EMBL" id="LTAZ01000001">
    <property type="protein sequence ID" value="KYH27716.1"/>
    <property type="molecule type" value="Genomic_DNA"/>
</dbReference>
<evidence type="ECO:0000256" key="1">
    <source>
        <dbReference type="SAM" id="MobiDB-lite"/>
    </source>
</evidence>
<proteinExistence type="predicted"/>
<dbReference type="OrthoDB" id="306692at2157"/>
<comment type="caution">
    <text evidence="2">The sequence shown here is derived from an EMBL/GenBank/DDBJ whole genome shotgun (WGS) entry which is preliminary data.</text>
</comment>
<reference evidence="2 3" key="1">
    <citation type="submission" date="2016-02" db="EMBL/GenBank/DDBJ databases">
        <title>Genome sequence of Halalkalicoccus paucihalophilus DSM 24557.</title>
        <authorList>
            <person name="Poehlein A."/>
            <person name="Daniel R."/>
        </authorList>
    </citation>
    <scope>NUCLEOTIDE SEQUENCE [LARGE SCALE GENOMIC DNA]</scope>
    <source>
        <strain evidence="2 3">DSM 24557</strain>
    </source>
</reference>
<dbReference type="AlphaFoldDB" id="A0A151AJ63"/>
<evidence type="ECO:0000313" key="2">
    <source>
        <dbReference type="EMBL" id="KYH27716.1"/>
    </source>
</evidence>
<sequence>MLYRDLDGSEADSPEDLREQYESELADVVESVGVERAAEGTGIETDRLGALVDGESPELTVEEATEILALSEDEPDAEIVRAEIEDRLLLGMTTAVLDVDTIAANLDSDLSGKEVHQRVEGRAPMTLAEYAEIHQFIGEQKR</sequence>
<dbReference type="Pfam" id="PF19104">
    <property type="entry name" value="DUF5791"/>
    <property type="match status" value="1"/>
</dbReference>
<protein>
    <submittedName>
        <fullName evidence="2">Uncharacterized protein</fullName>
    </submittedName>
</protein>
<keyword evidence="3" id="KW-1185">Reference proteome</keyword>
<organism evidence="2 3">
    <name type="scientific">Halalkalicoccus paucihalophilus</name>
    <dbReference type="NCBI Taxonomy" id="1008153"/>
    <lineage>
        <taxon>Archaea</taxon>
        <taxon>Methanobacteriati</taxon>
        <taxon>Methanobacteriota</taxon>
        <taxon>Stenosarchaea group</taxon>
        <taxon>Halobacteria</taxon>
        <taxon>Halobacteriales</taxon>
        <taxon>Halococcaceae</taxon>
        <taxon>Halalkalicoccus</taxon>
    </lineage>
</organism>
<dbReference type="Proteomes" id="UP000075321">
    <property type="component" value="Unassembled WGS sequence"/>
</dbReference>
<dbReference type="PATRIC" id="fig|1008153.3.peg.388"/>
<feature type="region of interest" description="Disordered" evidence="1">
    <location>
        <begin position="1"/>
        <end position="20"/>
    </location>
</feature>
<dbReference type="RefSeq" id="WP_066378821.1">
    <property type="nucleotide sequence ID" value="NZ_LTAZ01000001.1"/>
</dbReference>
<dbReference type="InterPro" id="IPR043809">
    <property type="entry name" value="DUF5791"/>
</dbReference>
<name>A0A151AJ63_9EURY</name>
<accession>A0A151AJ63</accession>